<evidence type="ECO:0000313" key="1">
    <source>
        <dbReference type="EMBL" id="GFR97308.1"/>
    </source>
</evidence>
<name>A0AAV4HJS2_9GAST</name>
<sequence>MLGNQRLIGRYHVLTIGYSSQHQLLGGVITTNQFNQDIDIRIVGDIKDITGHIHPRRITGRIIPPRANLLDFYTASQPPGNFLAVPDKYVHGSTADCSQPTDAYSDRFQTGTPLYDASTIRRLFFYVYCFFGSRTRLVTDYSLNIRHSATVNGLLNGQGKKRKWGK</sequence>
<proteinExistence type="predicted"/>
<reference evidence="1 2" key="1">
    <citation type="journal article" date="2021" name="Elife">
        <title>Chloroplast acquisition without the gene transfer in kleptoplastic sea slugs, Plakobranchus ocellatus.</title>
        <authorList>
            <person name="Maeda T."/>
            <person name="Takahashi S."/>
            <person name="Yoshida T."/>
            <person name="Shimamura S."/>
            <person name="Takaki Y."/>
            <person name="Nagai Y."/>
            <person name="Toyoda A."/>
            <person name="Suzuki Y."/>
            <person name="Arimoto A."/>
            <person name="Ishii H."/>
            <person name="Satoh N."/>
            <person name="Nishiyama T."/>
            <person name="Hasebe M."/>
            <person name="Maruyama T."/>
            <person name="Minagawa J."/>
            <person name="Obokata J."/>
            <person name="Shigenobu S."/>
        </authorList>
    </citation>
    <scope>NUCLEOTIDE SEQUENCE [LARGE SCALE GENOMIC DNA]</scope>
</reference>
<dbReference type="Proteomes" id="UP000762676">
    <property type="component" value="Unassembled WGS sequence"/>
</dbReference>
<dbReference type="EMBL" id="BMAT01012697">
    <property type="protein sequence ID" value="GFR97308.1"/>
    <property type="molecule type" value="Genomic_DNA"/>
</dbReference>
<organism evidence="1 2">
    <name type="scientific">Elysia marginata</name>
    <dbReference type="NCBI Taxonomy" id="1093978"/>
    <lineage>
        <taxon>Eukaryota</taxon>
        <taxon>Metazoa</taxon>
        <taxon>Spiralia</taxon>
        <taxon>Lophotrochozoa</taxon>
        <taxon>Mollusca</taxon>
        <taxon>Gastropoda</taxon>
        <taxon>Heterobranchia</taxon>
        <taxon>Euthyneura</taxon>
        <taxon>Panpulmonata</taxon>
        <taxon>Sacoglossa</taxon>
        <taxon>Placobranchoidea</taxon>
        <taxon>Plakobranchidae</taxon>
        <taxon>Elysia</taxon>
    </lineage>
</organism>
<dbReference type="AlphaFoldDB" id="A0AAV4HJS2"/>
<keyword evidence="2" id="KW-1185">Reference proteome</keyword>
<gene>
    <name evidence="1" type="ORF">ElyMa_006320600</name>
</gene>
<protein>
    <submittedName>
        <fullName evidence="1">Uncharacterized protein</fullName>
    </submittedName>
</protein>
<evidence type="ECO:0000313" key="2">
    <source>
        <dbReference type="Proteomes" id="UP000762676"/>
    </source>
</evidence>
<comment type="caution">
    <text evidence="1">The sequence shown here is derived from an EMBL/GenBank/DDBJ whole genome shotgun (WGS) entry which is preliminary data.</text>
</comment>
<accession>A0AAV4HJS2</accession>